<dbReference type="InterPro" id="IPR000594">
    <property type="entry name" value="ThiF_NAD_FAD-bd"/>
</dbReference>
<dbReference type="PANTHER" id="PTHR10953:SF102">
    <property type="entry name" value="ADENYLYLTRANSFERASE AND SULFURTRANSFERASE MOCS3"/>
    <property type="match status" value="1"/>
</dbReference>
<protein>
    <submittedName>
        <fullName evidence="2">Molybdopterin-synthase adenylyltransferase MoeB</fullName>
    </submittedName>
</protein>
<dbReference type="Proteomes" id="UP001501844">
    <property type="component" value="Unassembled WGS sequence"/>
</dbReference>
<reference evidence="3" key="1">
    <citation type="journal article" date="2019" name="Int. J. Syst. Evol. Microbiol.">
        <title>The Global Catalogue of Microorganisms (GCM) 10K type strain sequencing project: providing services to taxonomists for standard genome sequencing and annotation.</title>
        <authorList>
            <consortium name="The Broad Institute Genomics Platform"/>
            <consortium name="The Broad Institute Genome Sequencing Center for Infectious Disease"/>
            <person name="Wu L."/>
            <person name="Ma J."/>
        </authorList>
    </citation>
    <scope>NUCLEOTIDE SEQUENCE [LARGE SCALE GENOMIC DNA]</scope>
    <source>
        <strain evidence="3">JCM 17917</strain>
    </source>
</reference>
<dbReference type="CDD" id="cd00158">
    <property type="entry name" value="RHOD"/>
    <property type="match status" value="1"/>
</dbReference>
<dbReference type="InterPro" id="IPR035985">
    <property type="entry name" value="Ubiquitin-activating_enz"/>
</dbReference>
<proteinExistence type="predicted"/>
<organism evidence="2 3">
    <name type="scientific">Nibribacter koreensis</name>
    <dbReference type="NCBI Taxonomy" id="1084519"/>
    <lineage>
        <taxon>Bacteria</taxon>
        <taxon>Pseudomonadati</taxon>
        <taxon>Bacteroidota</taxon>
        <taxon>Cytophagia</taxon>
        <taxon>Cytophagales</taxon>
        <taxon>Hymenobacteraceae</taxon>
        <taxon>Nibribacter</taxon>
    </lineage>
</organism>
<keyword evidence="2" id="KW-0808">Transferase</keyword>
<evidence type="ECO:0000313" key="2">
    <source>
        <dbReference type="EMBL" id="GAA4295526.1"/>
    </source>
</evidence>
<dbReference type="GO" id="GO:0016779">
    <property type="term" value="F:nucleotidyltransferase activity"/>
    <property type="evidence" value="ECO:0007669"/>
    <property type="project" value="UniProtKB-KW"/>
</dbReference>
<accession>A0ABP8F5C8</accession>
<dbReference type="SUPFAM" id="SSF69572">
    <property type="entry name" value="Activating enzymes of the ubiquitin-like proteins"/>
    <property type="match status" value="1"/>
</dbReference>
<dbReference type="InterPro" id="IPR045886">
    <property type="entry name" value="ThiF/MoeB/HesA"/>
</dbReference>
<dbReference type="Pfam" id="PF00581">
    <property type="entry name" value="Rhodanese"/>
    <property type="match status" value="1"/>
</dbReference>
<sequence>MDQQRYSRQLQLKGFGPEAQQKLQQAKVLVVGAGGLGVPVLQYLTGMGVGTIGLMDDDTISLTNLHRQVLYYTPEVGEKKVTVAVRKLSLLNPEVRFQPYLHHLTPENALTIIQEYDLVIDATDNFEARYLINDACVLLGKPFVYGALHQFEGQVSVFNFEGGPTYRCLYPTPPSAQEIPDCNAAGVLGVVPGLLGMHQALEAVKVLTGIGTACAGSLLLFDFLHQTQHKIKLKANPQNQKIDSLQASYALATCTAVPEMSTHDLFDWIAQGQKFLLLDVREEPEYQHARLQKALLTPLGLLPQQVGQLPLHLPIVTVCQKGGRSVKAAQILLEHDANLKVYSLAGGMDQWQRDFSNTLVVT</sequence>
<keyword evidence="3" id="KW-1185">Reference proteome</keyword>
<dbReference type="EMBL" id="BAABGX010000001">
    <property type="protein sequence ID" value="GAA4295526.1"/>
    <property type="molecule type" value="Genomic_DNA"/>
</dbReference>
<dbReference type="Pfam" id="PF00899">
    <property type="entry name" value="ThiF"/>
    <property type="match status" value="1"/>
</dbReference>
<dbReference type="RefSeq" id="WP_345161323.1">
    <property type="nucleotide sequence ID" value="NZ_BAABGX010000001.1"/>
</dbReference>
<dbReference type="SMART" id="SM00450">
    <property type="entry name" value="RHOD"/>
    <property type="match status" value="1"/>
</dbReference>
<dbReference type="PANTHER" id="PTHR10953">
    <property type="entry name" value="UBIQUITIN-ACTIVATING ENZYME E1"/>
    <property type="match status" value="1"/>
</dbReference>
<name>A0ABP8F5C8_9BACT</name>
<feature type="domain" description="Rhodanese" evidence="1">
    <location>
        <begin position="271"/>
        <end position="360"/>
    </location>
</feature>
<dbReference type="InterPro" id="IPR001763">
    <property type="entry name" value="Rhodanese-like_dom"/>
</dbReference>
<keyword evidence="2" id="KW-0548">Nucleotidyltransferase</keyword>
<dbReference type="Gene3D" id="3.40.50.720">
    <property type="entry name" value="NAD(P)-binding Rossmann-like Domain"/>
    <property type="match status" value="1"/>
</dbReference>
<dbReference type="PROSITE" id="PS50206">
    <property type="entry name" value="RHODANESE_3"/>
    <property type="match status" value="1"/>
</dbReference>
<gene>
    <name evidence="2" type="primary">moeB</name>
    <name evidence="2" type="ORF">GCM10023183_01500</name>
</gene>
<evidence type="ECO:0000313" key="3">
    <source>
        <dbReference type="Proteomes" id="UP001501844"/>
    </source>
</evidence>
<dbReference type="InterPro" id="IPR036873">
    <property type="entry name" value="Rhodanese-like_dom_sf"/>
</dbReference>
<comment type="caution">
    <text evidence="2">The sequence shown here is derived from an EMBL/GenBank/DDBJ whole genome shotgun (WGS) entry which is preliminary data.</text>
</comment>
<evidence type="ECO:0000259" key="1">
    <source>
        <dbReference type="PROSITE" id="PS50206"/>
    </source>
</evidence>
<dbReference type="Gene3D" id="3.40.250.10">
    <property type="entry name" value="Rhodanese-like domain"/>
    <property type="match status" value="1"/>
</dbReference>
<dbReference type="CDD" id="cd00757">
    <property type="entry name" value="ThiF_MoeB_HesA_family"/>
    <property type="match status" value="1"/>
</dbReference>